<dbReference type="InterPro" id="IPR013325">
    <property type="entry name" value="RNA_pol_sigma_r2"/>
</dbReference>
<dbReference type="PANTHER" id="PTHR43133">
    <property type="entry name" value="RNA POLYMERASE ECF-TYPE SIGMA FACTO"/>
    <property type="match status" value="1"/>
</dbReference>
<dbReference type="Pfam" id="PF04542">
    <property type="entry name" value="Sigma70_r2"/>
    <property type="match status" value="1"/>
</dbReference>
<evidence type="ECO:0000256" key="5">
    <source>
        <dbReference type="ARBA" id="ARBA00023163"/>
    </source>
</evidence>
<keyword evidence="5" id="KW-0804">Transcription</keyword>
<dbReference type="InterPro" id="IPR014284">
    <property type="entry name" value="RNA_pol_sigma-70_dom"/>
</dbReference>
<keyword evidence="2" id="KW-0805">Transcription regulation</keyword>
<dbReference type="InterPro" id="IPR013324">
    <property type="entry name" value="RNA_pol_sigma_r3/r4-like"/>
</dbReference>
<name>A0ABX9K1Y7_9BACT</name>
<feature type="region of interest" description="Disordered" evidence="6">
    <location>
        <begin position="193"/>
        <end position="225"/>
    </location>
</feature>
<dbReference type="SUPFAM" id="SSF88659">
    <property type="entry name" value="Sigma3 and sigma4 domains of RNA polymerase sigma factors"/>
    <property type="match status" value="1"/>
</dbReference>
<reference evidence="8 9" key="1">
    <citation type="submission" date="2018-08" db="EMBL/GenBank/DDBJ databases">
        <title>Genomic Encyclopedia of Archaeal and Bacterial Type Strains, Phase II (KMG-II): from individual species to whole genera.</title>
        <authorList>
            <person name="Goeker M."/>
        </authorList>
    </citation>
    <scope>NUCLEOTIDE SEQUENCE [LARGE SCALE GENOMIC DNA]</scope>
    <source>
        <strain evidence="8 9">DSM 2261</strain>
    </source>
</reference>
<keyword evidence="9" id="KW-1185">Reference proteome</keyword>
<dbReference type="NCBIfam" id="TIGR02937">
    <property type="entry name" value="sigma70-ECF"/>
    <property type="match status" value="1"/>
</dbReference>
<keyword evidence="4" id="KW-0238">DNA-binding</keyword>
<evidence type="ECO:0000313" key="8">
    <source>
        <dbReference type="EMBL" id="REG31697.1"/>
    </source>
</evidence>
<accession>A0ABX9K1Y7</accession>
<evidence type="ECO:0000256" key="4">
    <source>
        <dbReference type="ARBA" id="ARBA00023125"/>
    </source>
</evidence>
<feature type="domain" description="RNA polymerase sigma-70 region 2" evidence="7">
    <location>
        <begin position="45"/>
        <end position="113"/>
    </location>
</feature>
<organism evidence="8 9">
    <name type="scientific">Archangium gephyra</name>
    <dbReference type="NCBI Taxonomy" id="48"/>
    <lineage>
        <taxon>Bacteria</taxon>
        <taxon>Pseudomonadati</taxon>
        <taxon>Myxococcota</taxon>
        <taxon>Myxococcia</taxon>
        <taxon>Myxococcales</taxon>
        <taxon>Cystobacterineae</taxon>
        <taxon>Archangiaceae</taxon>
        <taxon>Archangium</taxon>
    </lineage>
</organism>
<dbReference type="Gene3D" id="1.10.1740.10">
    <property type="match status" value="1"/>
</dbReference>
<evidence type="ECO:0000256" key="1">
    <source>
        <dbReference type="ARBA" id="ARBA00010641"/>
    </source>
</evidence>
<dbReference type="InterPro" id="IPR007627">
    <property type="entry name" value="RNA_pol_sigma70_r2"/>
</dbReference>
<dbReference type="PANTHER" id="PTHR43133:SF8">
    <property type="entry name" value="RNA POLYMERASE SIGMA FACTOR HI_1459-RELATED"/>
    <property type="match status" value="1"/>
</dbReference>
<evidence type="ECO:0000256" key="3">
    <source>
        <dbReference type="ARBA" id="ARBA00023082"/>
    </source>
</evidence>
<dbReference type="SUPFAM" id="SSF88946">
    <property type="entry name" value="Sigma2 domain of RNA polymerase sigma factors"/>
    <property type="match status" value="1"/>
</dbReference>
<dbReference type="Pfam" id="PF13384">
    <property type="entry name" value="HTH_23"/>
    <property type="match status" value="1"/>
</dbReference>
<dbReference type="Gene3D" id="1.10.10.10">
    <property type="entry name" value="Winged helix-like DNA-binding domain superfamily/Winged helix DNA-binding domain"/>
    <property type="match status" value="1"/>
</dbReference>
<comment type="similarity">
    <text evidence="1">Belongs to the sigma-70 factor family. ECF subfamily.</text>
</comment>
<evidence type="ECO:0000313" key="9">
    <source>
        <dbReference type="Proteomes" id="UP000256345"/>
    </source>
</evidence>
<evidence type="ECO:0000256" key="2">
    <source>
        <dbReference type="ARBA" id="ARBA00023015"/>
    </source>
</evidence>
<evidence type="ECO:0000256" key="6">
    <source>
        <dbReference type="SAM" id="MobiDB-lite"/>
    </source>
</evidence>
<dbReference type="InterPro" id="IPR039425">
    <property type="entry name" value="RNA_pol_sigma-70-like"/>
</dbReference>
<dbReference type="InterPro" id="IPR036388">
    <property type="entry name" value="WH-like_DNA-bd_sf"/>
</dbReference>
<protein>
    <submittedName>
        <fullName evidence="8">RNA polymerase sigma-70 factor (ECF subfamily)</fullName>
    </submittedName>
</protein>
<proteinExistence type="inferred from homology"/>
<gene>
    <name evidence="8" type="ORF">ATI61_10521</name>
</gene>
<comment type="caution">
    <text evidence="8">The sequence shown here is derived from an EMBL/GenBank/DDBJ whole genome shotgun (WGS) entry which is preliminary data.</text>
</comment>
<keyword evidence="3" id="KW-0731">Sigma factor</keyword>
<dbReference type="EMBL" id="QUMU01000005">
    <property type="protein sequence ID" value="REG31697.1"/>
    <property type="molecule type" value="Genomic_DNA"/>
</dbReference>
<sequence length="225" mass="24791">MTILLQLQSGGSGPRPGVFGSGRVLSPPSPNDALSRADSQQISLLFNQHGARVYRRALRLLGNPADAEEATQEIFIRVFRAAGSFRQQSQMTTWLYQITTNYCLNHIRDRSRRTALHEEHVAPLADDGSRTEAVSPDDLVLLRRLLADADERQAAAAVYVFLDGMSHEEAASVLGVSKRTVGNLLERFQEWVNARTAGGTEETPPPPPPPERKSSGFLGFGRRRS</sequence>
<dbReference type="Proteomes" id="UP000256345">
    <property type="component" value="Unassembled WGS sequence"/>
</dbReference>
<evidence type="ECO:0000259" key="7">
    <source>
        <dbReference type="Pfam" id="PF04542"/>
    </source>
</evidence>